<accession>A0A068LZS4</accession>
<organism evidence="1 2">
    <name type="scientific">Bacillus methanolicus (strain MGA3 / ATCC 53907)</name>
    <dbReference type="NCBI Taxonomy" id="796606"/>
    <lineage>
        <taxon>Bacteria</taxon>
        <taxon>Bacillati</taxon>
        <taxon>Bacillota</taxon>
        <taxon>Bacilli</taxon>
        <taxon>Bacillales</taxon>
        <taxon>Bacillaceae</taxon>
        <taxon>Bacillus</taxon>
    </lineage>
</organism>
<dbReference type="HOGENOM" id="CLU_097083_1_0_9"/>
<name>A0A068LZS4_BACMM</name>
<gene>
    <name evidence="1" type="ORF">BMMGA3_13210</name>
</gene>
<evidence type="ECO:0000313" key="2">
    <source>
        <dbReference type="Proteomes" id="UP000027602"/>
    </source>
</evidence>
<dbReference type="AlphaFoldDB" id="A0A068LZS4"/>
<dbReference type="Pfam" id="PF11167">
    <property type="entry name" value="DUF2953"/>
    <property type="match status" value="1"/>
</dbReference>
<evidence type="ECO:0008006" key="3">
    <source>
        <dbReference type="Google" id="ProtNLM"/>
    </source>
</evidence>
<sequence length="234" mass="26596">MSLVKWLVIALAILIFLLIIVLASKLTIYLNYDHVQDNDHLKLDFRAWFGLIRYKLKIPLIKIDENSPTIVLKQEKQTGHQKNPSKEETKQYSAEDLLNTFKDSKEILTHVIGLHKIIRKFLKKVSIKQLEWFSVAGTGDAAYTGMLIGALWAVKVSIISVLSINLKLEVMPKISITPNFQRAFSQSTLKCMIQFQVGHAILAGLKLIKYWKGGRPKFRSKALSAFSNDKTKSV</sequence>
<dbReference type="STRING" id="796606.BMMGA3_13210"/>
<reference evidence="1 2" key="1">
    <citation type="journal article" date="2015" name="BMC Genomics">
        <title>Transcriptome analysis of thermophilic methylotrophic Bacillus methanolicus MGA3 using RNA-sequencing provides detailed insights into its previously uncharted transcriptional landscape.</title>
        <authorList>
            <person name="Irla M."/>
            <person name="Neshat A."/>
            <person name="Brautaset T."/>
            <person name="Ruckert C."/>
            <person name="Kalinowski J."/>
            <person name="Wendisch V.F."/>
        </authorList>
    </citation>
    <scope>NUCLEOTIDE SEQUENCE [LARGE SCALE GENOMIC DNA]</scope>
    <source>
        <strain evidence="2">MGA3 / ATCC 53907</strain>
    </source>
</reference>
<dbReference type="KEGG" id="bmet:BMMGA3_13210"/>
<keyword evidence="2" id="KW-1185">Reference proteome</keyword>
<dbReference type="InterPro" id="IPR021338">
    <property type="entry name" value="DUF2953"/>
</dbReference>
<dbReference type="eggNOG" id="ENOG50330CC">
    <property type="taxonomic scope" value="Bacteria"/>
</dbReference>
<evidence type="ECO:0000313" key="1">
    <source>
        <dbReference type="EMBL" id="AIE61032.1"/>
    </source>
</evidence>
<proteinExistence type="predicted"/>
<protein>
    <recommendedName>
        <fullName evidence="3">DUF2953 domain-containing protein</fullName>
    </recommendedName>
</protein>
<dbReference type="EMBL" id="CP007739">
    <property type="protein sequence ID" value="AIE61032.1"/>
    <property type="molecule type" value="Genomic_DNA"/>
</dbReference>
<dbReference type="Proteomes" id="UP000027602">
    <property type="component" value="Chromosome"/>
</dbReference>